<organism evidence="4 5">
    <name type="scientific">Chrysochromulina tobinii</name>
    <dbReference type="NCBI Taxonomy" id="1460289"/>
    <lineage>
        <taxon>Eukaryota</taxon>
        <taxon>Haptista</taxon>
        <taxon>Haptophyta</taxon>
        <taxon>Prymnesiophyceae</taxon>
        <taxon>Prymnesiales</taxon>
        <taxon>Chrysochromulinaceae</taxon>
        <taxon>Chrysochromulina</taxon>
    </lineage>
</organism>
<keyword evidence="2" id="KW-0732">Signal</keyword>
<dbReference type="PRINTS" id="PR00195">
    <property type="entry name" value="DYNAMIN"/>
</dbReference>
<dbReference type="Pfam" id="PF00350">
    <property type="entry name" value="Dynamin_N"/>
    <property type="match status" value="1"/>
</dbReference>
<dbReference type="GO" id="GO:0003924">
    <property type="term" value="F:GTPase activity"/>
    <property type="evidence" value="ECO:0007669"/>
    <property type="project" value="InterPro"/>
</dbReference>
<dbReference type="Proteomes" id="UP000037460">
    <property type="component" value="Unassembled WGS sequence"/>
</dbReference>
<proteinExistence type="predicted"/>
<dbReference type="PANTHER" id="PTHR11566">
    <property type="entry name" value="DYNAMIN"/>
    <property type="match status" value="1"/>
</dbReference>
<dbReference type="GO" id="GO:0016559">
    <property type="term" value="P:peroxisome fission"/>
    <property type="evidence" value="ECO:0007669"/>
    <property type="project" value="TreeGrafter"/>
</dbReference>
<dbReference type="GO" id="GO:0005525">
    <property type="term" value="F:GTP binding"/>
    <property type="evidence" value="ECO:0007669"/>
    <property type="project" value="InterPro"/>
</dbReference>
<dbReference type="GO" id="GO:0005777">
    <property type="term" value="C:peroxisome"/>
    <property type="evidence" value="ECO:0007669"/>
    <property type="project" value="TreeGrafter"/>
</dbReference>
<dbReference type="InterPro" id="IPR030381">
    <property type="entry name" value="G_DYNAMIN_dom"/>
</dbReference>
<dbReference type="SUPFAM" id="SSF52540">
    <property type="entry name" value="P-loop containing nucleoside triphosphate hydrolases"/>
    <property type="match status" value="1"/>
</dbReference>
<dbReference type="PROSITE" id="PS51718">
    <property type="entry name" value="G_DYNAMIN_2"/>
    <property type="match status" value="1"/>
</dbReference>
<evidence type="ECO:0000256" key="1">
    <source>
        <dbReference type="SAM" id="MobiDB-lite"/>
    </source>
</evidence>
<name>A0A0M0K614_9EUKA</name>
<dbReference type="GO" id="GO:0005874">
    <property type="term" value="C:microtubule"/>
    <property type="evidence" value="ECO:0007669"/>
    <property type="project" value="TreeGrafter"/>
</dbReference>
<dbReference type="InterPro" id="IPR022812">
    <property type="entry name" value="Dynamin"/>
</dbReference>
<dbReference type="InterPro" id="IPR045063">
    <property type="entry name" value="Dynamin_N"/>
</dbReference>
<feature type="region of interest" description="Disordered" evidence="1">
    <location>
        <begin position="394"/>
        <end position="423"/>
    </location>
</feature>
<gene>
    <name evidence="4" type="ORF">Ctob_009003</name>
</gene>
<feature type="chain" id="PRO_5005602497" evidence="2">
    <location>
        <begin position="18"/>
        <end position="526"/>
    </location>
</feature>
<feature type="compositionally biased region" description="Gly residues" evidence="1">
    <location>
        <begin position="394"/>
        <end position="404"/>
    </location>
</feature>
<dbReference type="Gene3D" id="3.40.50.300">
    <property type="entry name" value="P-loop containing nucleotide triphosphate hydrolases"/>
    <property type="match status" value="1"/>
</dbReference>
<evidence type="ECO:0000259" key="3">
    <source>
        <dbReference type="PROSITE" id="PS51718"/>
    </source>
</evidence>
<protein>
    <submittedName>
        <fullName evidence="4">Protein arc5</fullName>
    </submittedName>
</protein>
<dbReference type="AlphaFoldDB" id="A0A0M0K614"/>
<dbReference type="EMBL" id="JWZX01001276">
    <property type="protein sequence ID" value="KOO34265.1"/>
    <property type="molecule type" value="Genomic_DNA"/>
</dbReference>
<keyword evidence="5" id="KW-1185">Reference proteome</keyword>
<sequence length="526" mass="55818">MRHGWVLLCAKVLCVAAAVSPTIVRPPADASLYEAYNELHVLSQKLKLPVDSPTVVVVGRQTDGKSALVEALMGFQFNHVGGGTKTRRPIALQMQYHPAREQPVCYLHTADGEKQLSLADLQAHIEAENVRLERAGAFATDEIVVRIEYRYCPNLSIVDTPGLLSTADDYGGGFLQAATTCSDVEQLVMSKIASPEAIILCVEETNNWDVAAARAVVARVDADLLRTVVVSTKLDTKFAQFGSPSELAQFLDAAPLHQRHAELLGGPFFTSVPAGRVGAGGGAGARDGAPDGPAGAELALFGGAQYYRLLSEFRVAVRTLPPVTVTGEDISNAMGLAGGYGAQHSARHATAIALERAVGQLRPLLQVLFTRVRYVLSRMLLHVRESFVTAGGGSAEGGARGAGGSSSRSQGEPPAPELGAAATGTAAAARNAPSAAVEALLADEQLWQCLSAAFDDHLSAAVHQCMSSCEHMLATLAASVASFHERFDMRAARERLEAQRAQLHSERAIIGRMAYKFEKVARAHRG</sequence>
<accession>A0A0M0K614</accession>
<reference evidence="5" key="1">
    <citation type="journal article" date="2015" name="PLoS Genet.">
        <title>Genome Sequence and Transcriptome Analyses of Chrysochromulina tobin: Metabolic Tools for Enhanced Algal Fitness in the Prominent Order Prymnesiales (Haptophyceae).</title>
        <authorList>
            <person name="Hovde B.T."/>
            <person name="Deodato C.R."/>
            <person name="Hunsperger H.M."/>
            <person name="Ryken S.A."/>
            <person name="Yost W."/>
            <person name="Jha R.K."/>
            <person name="Patterson J."/>
            <person name="Monnat R.J. Jr."/>
            <person name="Barlow S.B."/>
            <person name="Starkenburg S.R."/>
            <person name="Cattolico R.A."/>
        </authorList>
    </citation>
    <scope>NUCLEOTIDE SEQUENCE</scope>
    <source>
        <strain evidence="5">CCMP291</strain>
    </source>
</reference>
<evidence type="ECO:0000313" key="5">
    <source>
        <dbReference type="Proteomes" id="UP000037460"/>
    </source>
</evidence>
<dbReference type="SMART" id="SM00053">
    <property type="entry name" value="DYNc"/>
    <property type="match status" value="1"/>
</dbReference>
<comment type="caution">
    <text evidence="4">The sequence shown here is derived from an EMBL/GenBank/DDBJ whole genome shotgun (WGS) entry which is preliminary data.</text>
</comment>
<dbReference type="InterPro" id="IPR001401">
    <property type="entry name" value="Dynamin_GTPase"/>
</dbReference>
<dbReference type="GO" id="GO:0016020">
    <property type="term" value="C:membrane"/>
    <property type="evidence" value="ECO:0007669"/>
    <property type="project" value="TreeGrafter"/>
</dbReference>
<feature type="compositionally biased region" description="Low complexity" evidence="1">
    <location>
        <begin position="405"/>
        <end position="423"/>
    </location>
</feature>
<dbReference type="OrthoDB" id="5061070at2759"/>
<feature type="signal peptide" evidence="2">
    <location>
        <begin position="1"/>
        <end position="17"/>
    </location>
</feature>
<evidence type="ECO:0000313" key="4">
    <source>
        <dbReference type="EMBL" id="KOO34265.1"/>
    </source>
</evidence>
<evidence type="ECO:0000256" key="2">
    <source>
        <dbReference type="SAM" id="SignalP"/>
    </source>
</evidence>
<dbReference type="InterPro" id="IPR027417">
    <property type="entry name" value="P-loop_NTPase"/>
</dbReference>
<dbReference type="PANTHER" id="PTHR11566:SF78">
    <property type="entry name" value="DYNAMIN-LIKE PROTEIN ARC5"/>
    <property type="match status" value="1"/>
</dbReference>
<dbReference type="GO" id="GO:0008017">
    <property type="term" value="F:microtubule binding"/>
    <property type="evidence" value="ECO:0007669"/>
    <property type="project" value="TreeGrafter"/>
</dbReference>
<feature type="domain" description="Dynamin-type G" evidence="3">
    <location>
        <begin position="49"/>
        <end position="235"/>
    </location>
</feature>